<accession>A0A1H3CQJ8</accession>
<dbReference type="EMBL" id="FNOM01000010">
    <property type="protein sequence ID" value="SDX56310.1"/>
    <property type="molecule type" value="Genomic_DNA"/>
</dbReference>
<dbReference type="AlphaFoldDB" id="A0A1H3CQJ8"/>
<gene>
    <name evidence="2" type="ORF">SAMN04488238_11018</name>
</gene>
<name>A0A1H3CQJ8_9RHOB</name>
<evidence type="ECO:0008006" key="4">
    <source>
        <dbReference type="Google" id="ProtNLM"/>
    </source>
</evidence>
<evidence type="ECO:0000313" key="3">
    <source>
        <dbReference type="Proteomes" id="UP000198539"/>
    </source>
</evidence>
<evidence type="ECO:0000256" key="1">
    <source>
        <dbReference type="SAM" id="MobiDB-lite"/>
    </source>
</evidence>
<sequence>MSDIAPPGNESGADAALARCRDIWDQRGFVPLAAIYTAAAAMPPPQPMDAPTIVPTAQALMRAFNGARQVQAQIARAARSGDPDAAELAAALRLQALDRPPCRPIAPARALALEARLIADPPGYLAGLGPDQPYPAVLKEEYLAFDADWTRTTLAGAQDRLARFIAARRQDTAVLVGNGPSLARLDRRLLEGQDVYISNYAIRDAGLHRLARGVAVSNAFVARQAPHLFQTSPLWKFHPLWLGDTLGDTPRTVYLNALGGDLFFAPDVAQKIAWHATVTFFWLQILYAAGYRKVCLVGVDNAYQQRPGAREGDLITQTAPDENHFDPEYFRGKVWQAADPDHMAQTYALARQHYDACGREIVNCTQGGNLEVFRRAALADELPAPVRPAPVRPVPVRPAPATGTDALRRAALLHTTRALLAGPPRGGATEQPGTAPPHIPVPQNAPAATNPSPQAGPDITQLDAHDPVRQLTERVQQFLQSGAARPHPRPPR</sequence>
<dbReference type="STRING" id="564137.SAMN04488238_11018"/>
<organism evidence="2 3">
    <name type="scientific">Roseicitreum antarcticum</name>
    <dbReference type="NCBI Taxonomy" id="564137"/>
    <lineage>
        <taxon>Bacteria</taxon>
        <taxon>Pseudomonadati</taxon>
        <taxon>Pseudomonadota</taxon>
        <taxon>Alphaproteobacteria</taxon>
        <taxon>Rhodobacterales</taxon>
        <taxon>Paracoccaceae</taxon>
        <taxon>Roseicitreum</taxon>
    </lineage>
</organism>
<dbReference type="OrthoDB" id="5148555at2"/>
<protein>
    <recommendedName>
        <fullName evidence="4">DUF115 domain-containing protein</fullName>
    </recommendedName>
</protein>
<evidence type="ECO:0000313" key="2">
    <source>
        <dbReference type="EMBL" id="SDX56310.1"/>
    </source>
</evidence>
<dbReference type="Proteomes" id="UP000198539">
    <property type="component" value="Unassembled WGS sequence"/>
</dbReference>
<feature type="region of interest" description="Disordered" evidence="1">
    <location>
        <begin position="420"/>
        <end position="468"/>
    </location>
</feature>
<keyword evidence="3" id="KW-1185">Reference proteome</keyword>
<dbReference type="RefSeq" id="WP_092891491.1">
    <property type="nucleotide sequence ID" value="NZ_FNOM01000010.1"/>
</dbReference>
<reference evidence="2 3" key="1">
    <citation type="submission" date="2016-10" db="EMBL/GenBank/DDBJ databases">
        <authorList>
            <person name="de Groot N.N."/>
        </authorList>
    </citation>
    <scope>NUCLEOTIDE SEQUENCE [LARGE SCALE GENOMIC DNA]</scope>
    <source>
        <strain evidence="2 3">CGMCC 1.8894</strain>
    </source>
</reference>
<proteinExistence type="predicted"/>